<protein>
    <submittedName>
        <fullName evidence="2">Uncharacterized protein</fullName>
    </submittedName>
</protein>
<name>S4W2D8_9VIRU</name>
<feature type="compositionally biased region" description="Basic and acidic residues" evidence="1">
    <location>
        <begin position="51"/>
        <end position="63"/>
    </location>
</feature>
<dbReference type="EMBL" id="KC977571">
    <property type="protein sequence ID" value="AGO84637.1"/>
    <property type="molecule type" value="Genomic_DNA"/>
</dbReference>
<evidence type="ECO:0000313" key="2">
    <source>
        <dbReference type="EMBL" id="AGO84637.1"/>
    </source>
</evidence>
<dbReference type="RefSeq" id="YP_008437710.1">
    <property type="nucleotide sequence ID" value="NC_022098.1"/>
</dbReference>
<sequence>MAGGWTKRLSHKTLWVRQKKGGGTGGLIAKKKKGEATHTTPAPGRTRKKMQRDTPTRKRKADDIYDSGEGARGAHDNHDEAGRRCRPRSGATNATGGSAPAIRHMVDGNLLAFADPSYEI</sequence>
<proteinExistence type="predicted"/>
<feature type="region of interest" description="Disordered" evidence="1">
    <location>
        <begin position="1"/>
        <end position="101"/>
    </location>
</feature>
<dbReference type="KEGG" id="vg:16606424"/>
<reference evidence="2 3" key="1">
    <citation type="journal article" date="2013" name="Science">
        <title>Pandoraviruses: amoeba viruses with genomes up to 2.5 Mb reaching that of parasitic eukaryotes.</title>
        <authorList>
            <person name="Philippe N."/>
            <person name="Legendre M."/>
            <person name="Doutre G."/>
            <person name="Coute Y."/>
            <person name="Poirot O."/>
            <person name="Lescot M."/>
            <person name="Arslan D."/>
            <person name="Seltzer V."/>
            <person name="Bertaux L."/>
            <person name="Bruley C."/>
            <person name="Garin J."/>
            <person name="Claverie J.M."/>
            <person name="Abergel C."/>
        </authorList>
    </citation>
    <scope>NUCLEOTIDE SEQUENCE [LARGE SCALE GENOMIC DNA]</scope>
</reference>
<feature type="compositionally biased region" description="Basic and acidic residues" evidence="1">
    <location>
        <begin position="72"/>
        <end position="83"/>
    </location>
</feature>
<keyword evidence="3" id="KW-1185">Reference proteome</keyword>
<evidence type="ECO:0000313" key="3">
    <source>
        <dbReference type="Proteomes" id="UP000204584"/>
    </source>
</evidence>
<accession>S4W2D8</accession>
<dbReference type="GeneID" id="16606424"/>
<dbReference type="Proteomes" id="UP000204584">
    <property type="component" value="Segment"/>
</dbReference>
<organism evidence="2 3">
    <name type="scientific">Pandoravirus salinus</name>
    <dbReference type="NCBI Taxonomy" id="1349410"/>
    <lineage>
        <taxon>Viruses</taxon>
        <taxon>Pandoravirus</taxon>
    </lineage>
</organism>
<gene>
    <name evidence="2" type="ORF">psal_cds_692</name>
</gene>
<evidence type="ECO:0000256" key="1">
    <source>
        <dbReference type="SAM" id="MobiDB-lite"/>
    </source>
</evidence>